<feature type="compositionally biased region" description="Basic and acidic residues" evidence="10">
    <location>
        <begin position="1185"/>
        <end position="1201"/>
    </location>
</feature>
<dbReference type="PRINTS" id="PR01270">
    <property type="entry name" value="HDASUPER"/>
</dbReference>
<feature type="transmembrane region" description="Helical" evidence="11">
    <location>
        <begin position="734"/>
        <end position="755"/>
    </location>
</feature>
<evidence type="ECO:0000256" key="3">
    <source>
        <dbReference type="ARBA" id="ARBA00012111"/>
    </source>
</evidence>
<dbReference type="InterPro" id="IPR036770">
    <property type="entry name" value="Ankyrin_rpt-contain_sf"/>
</dbReference>
<keyword evidence="11" id="KW-0472">Membrane</keyword>
<feature type="compositionally biased region" description="Low complexity" evidence="10">
    <location>
        <begin position="348"/>
        <end position="360"/>
    </location>
</feature>
<organism evidence="13 14">
    <name type="scientific">Piliocolobus tephrosceles</name>
    <name type="common">Ugandan red Colobus</name>
    <dbReference type="NCBI Taxonomy" id="591936"/>
    <lineage>
        <taxon>Eukaryota</taxon>
        <taxon>Metazoa</taxon>
        <taxon>Chordata</taxon>
        <taxon>Craniata</taxon>
        <taxon>Vertebrata</taxon>
        <taxon>Euteleostomi</taxon>
        <taxon>Mammalia</taxon>
        <taxon>Eutheria</taxon>
        <taxon>Euarchontoglires</taxon>
        <taxon>Primates</taxon>
        <taxon>Haplorrhini</taxon>
        <taxon>Catarrhini</taxon>
        <taxon>Cercopithecidae</taxon>
        <taxon>Colobinae</taxon>
        <taxon>Piliocolobus</taxon>
    </lineage>
</organism>
<comment type="subcellular location">
    <subcellularLocation>
        <location evidence="1">Nucleus</location>
    </subcellularLocation>
</comment>
<dbReference type="InterPro" id="IPR000286">
    <property type="entry name" value="HDACs"/>
</dbReference>
<feature type="domain" description="Histone deacetylase" evidence="12">
    <location>
        <begin position="1312"/>
        <end position="1640"/>
    </location>
</feature>
<sequence length="1890" mass="220854">MEILKNKRNIRYEYELDKIRKKKKDNLLILNILNKRINYICYILKSDYRNIINDVNHENKNSLETCFYYCKSYISFLLLYYPYINNYIKCLRNNSFRIYKNFYKYILNIRNNFYSLIFKLRVIDEIQSNQCSNCSRENDSIEKKNINDTSCYNEGSSYYNDYTNCYNEESIKNTHTGPHENMNDYNKNDASHMLLVLNTVQFFDNWTKNNFIKILFSRVYVKKYHKSIFKIMNIILFYYSFPSFSFSLDFFEKYHNKKRGIDSTNEHNARKKNHSKRNEHNKNDTLEFLYLNSSFEKKKKRKFKKIYFKTPFFKHIFIPTIYLNDYDKNIKILKRKKMVKIVRKKKYSNNNNNRSNSNNNGREKKNEVTFLSDISASVSSDQSVSCLSDSEEEKEVNTFLKQFYWKTNDINADTNEKECLNNKEYINISGIEQNKECITETEKSNKHNDIILKNGLPIPADDMNVEMVRTTCAEINDKTTHSSQNNKNISSYFSKLNINKNFTKFLRICIKQNKSLKEIKKVYGEYIINDIQNFILYGKASRHNDRSGNNKCGISDTPCVHSTYDKKTLFIFDAWKPLINFNDCDDNKNTLIHKACLVSNLNLIYLLLHLNVNLIEYNEKYELPLHCTIYNCDRYIFLLLLHNTIEYIFFYYVELYNDKRREQKRINNGIKIKSDTKKHIFNCVKKNDKNVVNNGTQIGSNLQKQSNSKNNNVNCNKNYIKNGFFFHKKVNKKFIFIIIKLYLSVIIKIIELGNFEFLKILFNYNKYIFCYILNHSDMFFFLCSVASIYNCVSKFITYCDNILSNDDSSYLHSNSCHKKKLKKRKNNDNNNNMVTKKNKRDVREEHMMNVIGVQTDVITGDNANYSTNCNTEDNTYVDEHNNTSNVQCKLNERANGCTNLYIKNDTFVKIPAQDNKKEVGVSVSTSASANASVSTNVSLSNNHQAHKNKHNNRTTDFLKNCYIKKIIDKQNHVEIFYSYECVKHIFVPEPIDEPYVRSKIKNNIPENSSRLDVLISNEHGILKANTFFNFHLTKSERKACPSDLLRVHDISYLKMLLDKIKMCYANTFDYTFYNSFLQLTKNKPTNYLLTSENCVQTDNDEKNEIEHLKLLKQNTITLSTVYSDNGEKVNISNHHNSIHSSISGSSSSSSNGNNTHMEKSIEPNSVYSFNNDNNSDVLTNGQAPHDNKKDEQSFESLPRTERIHQECANNYVGYEIKTKEQSSEHCEHNEDTVQSKTFKENISVLNNKTTTIGNHTTTTTTTTTAATTTKTTTTATNSNSNFVSHTGQIRSDNKQLPSNYENMQNTSEIKKIKQLNSNSIVHKEKIEKLILLDNDTFVNKHSFNCALSASGTVLKAVDYIYAEKKKKLKRVTNWELKNGKTSCVSSCANSCETSCETSCNDIYEKSSKTKRNTNFKKKIFCVVRPPGHHLGTFGAAQFNSTDEDRAAGSQGFCILNNVAIGMSYAKYKYDEFKKIAIIDFDIHHGNGTEQIIRNVGLKKIKINDYIDIYSWKGWKDSEDKKNIFFSSIHAFDGYFYPGTGSDTVELEPYIINVTLKKNMNEQNFLELFHSNILIHLYHFEPDLLFLSAGFDGHKLDYVNNGFVKKKTSTYFHLTNLILSLQNKLNFPIISVLEGGYNTSSDMASVFSLSVLEHLLAFYYSDISFVTPENRRGNEKTLQDPMMYRSDYSMRNQINKTHNGKTISSSSRTSNCSNYRRSRSNVVKKNVMKFPYICIGKKKIEIMFNKYFNIFKEKNRETTNLNLTKQVLDYEKYLEQFDRKQNNIKNKMNNLLLKHMTYLKKLLNESNINFSNIEKIILPLDCYFYEIMKYFKIKLKKKINKNHHNELLQNADNYFSFLNNPSNLCNFKSSFIQKHPSSSHKFSDLWTLPMS</sequence>
<keyword evidence="7" id="KW-0805">Transcription regulation</keyword>
<feature type="region of interest" description="Disordered" evidence="10">
    <location>
        <begin position="1696"/>
        <end position="1715"/>
    </location>
</feature>
<keyword evidence="4" id="KW-0678">Repressor</keyword>
<dbReference type="EC" id="3.5.1.98" evidence="3"/>
<evidence type="ECO:0000313" key="13">
    <source>
        <dbReference type="Ensembl" id="ENSPTEP00000014450.1"/>
    </source>
</evidence>
<evidence type="ECO:0000256" key="10">
    <source>
        <dbReference type="SAM" id="MobiDB-lite"/>
    </source>
</evidence>
<evidence type="ECO:0000256" key="2">
    <source>
        <dbReference type="ARBA" id="ARBA00007738"/>
    </source>
</evidence>
<evidence type="ECO:0000313" key="14">
    <source>
        <dbReference type="Proteomes" id="UP000694416"/>
    </source>
</evidence>
<dbReference type="GO" id="GO:0040029">
    <property type="term" value="P:epigenetic regulation of gene expression"/>
    <property type="evidence" value="ECO:0007669"/>
    <property type="project" value="TreeGrafter"/>
</dbReference>
<feature type="region of interest" description="Disordered" evidence="10">
    <location>
        <begin position="343"/>
        <end position="364"/>
    </location>
</feature>
<comment type="similarity">
    <text evidence="2">Belongs to the histone deacetylase family. HD type 2 subfamily.</text>
</comment>
<dbReference type="GO" id="GO:0000118">
    <property type="term" value="C:histone deacetylase complex"/>
    <property type="evidence" value="ECO:0007669"/>
    <property type="project" value="TreeGrafter"/>
</dbReference>
<dbReference type="InterPro" id="IPR023801">
    <property type="entry name" value="His_deacetylse_dom"/>
</dbReference>
<keyword evidence="6" id="KW-0156">Chromatin regulator</keyword>
<dbReference type="PANTHER" id="PTHR10625">
    <property type="entry name" value="HISTONE DEACETYLASE HDAC1-RELATED"/>
    <property type="match status" value="1"/>
</dbReference>
<dbReference type="Gene3D" id="3.40.800.20">
    <property type="entry name" value="Histone deacetylase domain"/>
    <property type="match status" value="1"/>
</dbReference>
<evidence type="ECO:0000256" key="4">
    <source>
        <dbReference type="ARBA" id="ARBA00022491"/>
    </source>
</evidence>
<evidence type="ECO:0000256" key="8">
    <source>
        <dbReference type="ARBA" id="ARBA00023163"/>
    </source>
</evidence>
<dbReference type="SUPFAM" id="SSF52768">
    <property type="entry name" value="Arginase/deacetylase"/>
    <property type="match status" value="1"/>
</dbReference>
<evidence type="ECO:0000259" key="12">
    <source>
        <dbReference type="Pfam" id="PF00850"/>
    </source>
</evidence>
<keyword evidence="11" id="KW-1133">Transmembrane helix</keyword>
<reference evidence="13" key="2">
    <citation type="submission" date="2025-09" db="UniProtKB">
        <authorList>
            <consortium name="Ensembl"/>
        </authorList>
    </citation>
    <scope>IDENTIFICATION</scope>
</reference>
<evidence type="ECO:0000256" key="1">
    <source>
        <dbReference type="ARBA" id="ARBA00004123"/>
    </source>
</evidence>
<dbReference type="Pfam" id="PF00850">
    <property type="entry name" value="Hist_deacetyl"/>
    <property type="match status" value="1"/>
</dbReference>
<keyword evidence="8" id="KW-0804">Transcription</keyword>
<keyword evidence="9" id="KW-0539">Nucleus</keyword>
<dbReference type="GO" id="GO:0005737">
    <property type="term" value="C:cytoplasm"/>
    <property type="evidence" value="ECO:0007669"/>
    <property type="project" value="TreeGrafter"/>
</dbReference>
<keyword evidence="5" id="KW-0378">Hydrolase</keyword>
<dbReference type="GO" id="GO:0141221">
    <property type="term" value="F:histone deacetylase activity, hydrolytic mechanism"/>
    <property type="evidence" value="ECO:0007669"/>
    <property type="project" value="UniProtKB-EC"/>
</dbReference>
<feature type="compositionally biased region" description="Low complexity" evidence="10">
    <location>
        <begin position="1703"/>
        <end position="1714"/>
    </location>
</feature>
<protein>
    <recommendedName>
        <fullName evidence="3">histone deacetylase</fullName>
        <ecNumber evidence="3">3.5.1.98</ecNumber>
    </recommendedName>
</protein>
<feature type="region of interest" description="Disordered" evidence="10">
    <location>
        <begin position="1130"/>
        <end position="1201"/>
    </location>
</feature>
<name>A0A8C9H4Q5_9PRIM</name>
<evidence type="ECO:0000256" key="11">
    <source>
        <dbReference type="SAM" id="Phobius"/>
    </source>
</evidence>
<evidence type="ECO:0000256" key="5">
    <source>
        <dbReference type="ARBA" id="ARBA00022801"/>
    </source>
</evidence>
<dbReference type="PANTHER" id="PTHR10625:SF5">
    <property type="entry name" value="HISTONE DEACETYLASE"/>
    <property type="match status" value="1"/>
</dbReference>
<feature type="compositionally biased region" description="Low complexity" evidence="10">
    <location>
        <begin position="1130"/>
        <end position="1154"/>
    </location>
</feature>
<keyword evidence="11" id="KW-0812">Transmembrane</keyword>
<evidence type="ECO:0000256" key="6">
    <source>
        <dbReference type="ARBA" id="ARBA00022853"/>
    </source>
</evidence>
<keyword evidence="14" id="KW-1185">Reference proteome</keyword>
<feature type="transmembrane region" description="Helical" evidence="11">
    <location>
        <begin position="635"/>
        <end position="655"/>
    </location>
</feature>
<reference evidence="13" key="1">
    <citation type="submission" date="2025-08" db="UniProtKB">
        <authorList>
            <consortium name="Ensembl"/>
        </authorList>
    </citation>
    <scope>IDENTIFICATION</scope>
</reference>
<evidence type="ECO:0000256" key="7">
    <source>
        <dbReference type="ARBA" id="ARBA00023015"/>
    </source>
</evidence>
<proteinExistence type="inferred from homology"/>
<evidence type="ECO:0000256" key="9">
    <source>
        <dbReference type="ARBA" id="ARBA00023242"/>
    </source>
</evidence>
<dbReference type="Proteomes" id="UP000694416">
    <property type="component" value="Unplaced"/>
</dbReference>
<dbReference type="InterPro" id="IPR023696">
    <property type="entry name" value="Ureohydrolase_dom_sf"/>
</dbReference>
<dbReference type="InterPro" id="IPR037138">
    <property type="entry name" value="His_deacetylse_dom_sf"/>
</dbReference>
<dbReference type="Ensembl" id="ENSPTET00000021679.1">
    <property type="protein sequence ID" value="ENSPTEP00000014450.1"/>
    <property type="gene ID" value="ENSPTEG00000016143.1"/>
</dbReference>
<dbReference type="SUPFAM" id="SSF48403">
    <property type="entry name" value="Ankyrin repeat"/>
    <property type="match status" value="1"/>
</dbReference>
<feature type="compositionally biased region" description="Polar residues" evidence="10">
    <location>
        <begin position="1162"/>
        <end position="1182"/>
    </location>
</feature>
<accession>A0A8C9H4Q5</accession>